<dbReference type="PANTHER" id="PTHR43764">
    <property type="entry name" value="MOLYBDENUM COFACTOR BIOSYNTHESIS"/>
    <property type="match status" value="1"/>
</dbReference>
<gene>
    <name evidence="4" type="ORF">IAC75_00630</name>
</gene>
<evidence type="ECO:0000313" key="4">
    <source>
        <dbReference type="EMBL" id="HIV03643.1"/>
    </source>
</evidence>
<evidence type="ECO:0000256" key="1">
    <source>
        <dbReference type="ARBA" id="ARBA00005046"/>
    </source>
</evidence>
<accession>A0A9D1NI56</accession>
<evidence type="ECO:0000259" key="3">
    <source>
        <dbReference type="SMART" id="SM00852"/>
    </source>
</evidence>
<dbReference type="Proteomes" id="UP000886812">
    <property type="component" value="Unassembled WGS sequence"/>
</dbReference>
<dbReference type="SUPFAM" id="SSF53218">
    <property type="entry name" value="Molybdenum cofactor biosynthesis proteins"/>
    <property type="match status" value="1"/>
</dbReference>
<dbReference type="Gene3D" id="3.40.980.10">
    <property type="entry name" value="MoaB/Mog-like domain"/>
    <property type="match status" value="1"/>
</dbReference>
<name>A0A9D1NI56_9BACT</name>
<dbReference type="PANTHER" id="PTHR43764:SF1">
    <property type="entry name" value="MOLYBDOPTERIN MOLYBDOTRANSFERASE"/>
    <property type="match status" value="1"/>
</dbReference>
<comment type="pathway">
    <text evidence="1">Cofactor biosynthesis; molybdopterin biosynthesis.</text>
</comment>
<evidence type="ECO:0000313" key="5">
    <source>
        <dbReference type="Proteomes" id="UP000886812"/>
    </source>
</evidence>
<dbReference type="Pfam" id="PF00994">
    <property type="entry name" value="MoCF_biosynth"/>
    <property type="match status" value="1"/>
</dbReference>
<reference evidence="4" key="1">
    <citation type="submission" date="2020-10" db="EMBL/GenBank/DDBJ databases">
        <authorList>
            <person name="Gilroy R."/>
        </authorList>
    </citation>
    <scope>NUCLEOTIDE SEQUENCE</scope>
    <source>
        <strain evidence="4">10669</strain>
    </source>
</reference>
<proteinExistence type="predicted"/>
<dbReference type="InterPro" id="IPR001453">
    <property type="entry name" value="MoaB/Mog_dom"/>
</dbReference>
<dbReference type="EMBL" id="DVOG01000017">
    <property type="protein sequence ID" value="HIV03643.1"/>
    <property type="molecule type" value="Genomic_DNA"/>
</dbReference>
<dbReference type="InterPro" id="IPR051920">
    <property type="entry name" value="MPT_Adenylyltrnsfr/MoaC-Rel"/>
</dbReference>
<dbReference type="SMART" id="SM00852">
    <property type="entry name" value="MoCF_biosynth"/>
    <property type="match status" value="1"/>
</dbReference>
<dbReference type="GO" id="GO:0006777">
    <property type="term" value="P:Mo-molybdopterin cofactor biosynthetic process"/>
    <property type="evidence" value="ECO:0007669"/>
    <property type="project" value="UniProtKB-KW"/>
</dbReference>
<dbReference type="AlphaFoldDB" id="A0A9D1NI56"/>
<dbReference type="InterPro" id="IPR036425">
    <property type="entry name" value="MoaB/Mog-like_dom_sf"/>
</dbReference>
<dbReference type="NCBIfam" id="TIGR00177">
    <property type="entry name" value="molyb_syn"/>
    <property type="match status" value="1"/>
</dbReference>
<sequence length="155" mass="17162">MRIGRLTISDSAFSGRTPDLSGIEIEKQLVELLGEDIKFVTRIVRHDRNRIADAIRSLVDDDRCTLVLTAGGTGPLRRDVTPEATRLVIEKELPGFGEILRMKYYETTKTAVLLRVTAGIRSHALIVNLPGTPDGLRSSLEILGPAIYECVVHIR</sequence>
<reference evidence="4" key="2">
    <citation type="journal article" date="2021" name="PeerJ">
        <title>Extensive microbial diversity within the chicken gut microbiome revealed by metagenomics and culture.</title>
        <authorList>
            <person name="Gilroy R."/>
            <person name="Ravi A."/>
            <person name="Getino M."/>
            <person name="Pursley I."/>
            <person name="Horton D.L."/>
            <person name="Alikhan N.F."/>
            <person name="Baker D."/>
            <person name="Gharbi K."/>
            <person name="Hall N."/>
            <person name="Watson M."/>
            <person name="Adriaenssens E.M."/>
            <person name="Foster-Nyarko E."/>
            <person name="Jarju S."/>
            <person name="Secka A."/>
            <person name="Antonio M."/>
            <person name="Oren A."/>
            <person name="Chaudhuri R.R."/>
            <person name="La Ragione R."/>
            <person name="Hildebrand F."/>
            <person name="Pallen M.J."/>
        </authorList>
    </citation>
    <scope>NUCLEOTIDE SEQUENCE</scope>
    <source>
        <strain evidence="4">10669</strain>
    </source>
</reference>
<comment type="caution">
    <text evidence="4">The sequence shown here is derived from an EMBL/GenBank/DDBJ whole genome shotgun (WGS) entry which is preliminary data.</text>
</comment>
<feature type="domain" description="MoaB/Mog" evidence="3">
    <location>
        <begin position="4"/>
        <end position="150"/>
    </location>
</feature>
<organism evidence="4 5">
    <name type="scientific">Candidatus Spyradosoma merdigallinarum</name>
    <dbReference type="NCBI Taxonomy" id="2840950"/>
    <lineage>
        <taxon>Bacteria</taxon>
        <taxon>Pseudomonadati</taxon>
        <taxon>Verrucomicrobiota</taxon>
        <taxon>Opitutia</taxon>
        <taxon>Opitutia incertae sedis</taxon>
        <taxon>Candidatus Spyradosoma</taxon>
    </lineage>
</organism>
<keyword evidence="2" id="KW-0501">Molybdenum cofactor biosynthesis</keyword>
<protein>
    <submittedName>
        <fullName evidence="4">MogA/MoaB family molybdenum cofactor biosynthesis protein</fullName>
    </submittedName>
</protein>
<dbReference type="CDD" id="cd00886">
    <property type="entry name" value="MogA_MoaB"/>
    <property type="match status" value="1"/>
</dbReference>
<evidence type="ECO:0000256" key="2">
    <source>
        <dbReference type="ARBA" id="ARBA00023150"/>
    </source>
</evidence>